<dbReference type="PROSITE" id="PS50928">
    <property type="entry name" value="ABC_TM1"/>
    <property type="match status" value="1"/>
</dbReference>
<dbReference type="NCBIfam" id="NF008430">
    <property type="entry name" value="PRK11268.1"/>
    <property type="match status" value="1"/>
</dbReference>
<dbReference type="InterPro" id="IPR035906">
    <property type="entry name" value="MetI-like_sf"/>
</dbReference>
<dbReference type="InterPro" id="IPR051408">
    <property type="entry name" value="Phosphate_transprt_permease"/>
</dbReference>
<comment type="similarity">
    <text evidence="2 10">Belongs to the binding-protein-dependent transport system permease family. CysTW subfamily.</text>
</comment>
<evidence type="ECO:0000313" key="12">
    <source>
        <dbReference type="EMBL" id="CUA99677.1"/>
    </source>
</evidence>
<protein>
    <recommendedName>
        <fullName evidence="3 10">Phosphate transport system permease protein PstA</fullName>
    </recommendedName>
</protein>
<dbReference type="SUPFAM" id="SSF161098">
    <property type="entry name" value="MetI-like"/>
    <property type="match status" value="1"/>
</dbReference>
<evidence type="ECO:0000256" key="2">
    <source>
        <dbReference type="ARBA" id="ARBA00007069"/>
    </source>
</evidence>
<dbReference type="NCBIfam" id="TIGR00974">
    <property type="entry name" value="3a0107s02c"/>
    <property type="match status" value="1"/>
</dbReference>
<name>A0A0K6I8Q1_9BURK</name>
<evidence type="ECO:0000256" key="5">
    <source>
        <dbReference type="ARBA" id="ARBA00022475"/>
    </source>
</evidence>
<feature type="transmembrane region" description="Helical" evidence="10">
    <location>
        <begin position="149"/>
        <end position="167"/>
    </location>
</feature>
<evidence type="ECO:0000256" key="10">
    <source>
        <dbReference type="RuleBase" id="RU363043"/>
    </source>
</evidence>
<evidence type="ECO:0000313" key="13">
    <source>
        <dbReference type="Proteomes" id="UP000183649"/>
    </source>
</evidence>
<dbReference type="AlphaFoldDB" id="A0A0K6I8Q1"/>
<keyword evidence="8 10" id="KW-1133">Transmembrane helix</keyword>
<gene>
    <name evidence="12" type="ORF">Ga0061069_11044</name>
</gene>
<evidence type="ECO:0000256" key="6">
    <source>
        <dbReference type="ARBA" id="ARBA00022592"/>
    </source>
</evidence>
<keyword evidence="9 10" id="KW-0472">Membrane</keyword>
<evidence type="ECO:0000256" key="4">
    <source>
        <dbReference type="ARBA" id="ARBA00022448"/>
    </source>
</evidence>
<dbReference type="GO" id="GO:0005886">
    <property type="term" value="C:plasma membrane"/>
    <property type="evidence" value="ECO:0007669"/>
    <property type="project" value="UniProtKB-SubCell"/>
</dbReference>
<keyword evidence="5 10" id="KW-1003">Cell membrane</keyword>
<feature type="transmembrane region" description="Helical" evidence="10">
    <location>
        <begin position="206"/>
        <end position="228"/>
    </location>
</feature>
<feature type="transmembrane region" description="Helical" evidence="10">
    <location>
        <begin position="80"/>
        <end position="105"/>
    </location>
</feature>
<feature type="transmembrane region" description="Helical" evidence="10">
    <location>
        <begin position="265"/>
        <end position="288"/>
    </location>
</feature>
<sequence length="292" mass="31387">MNATTLGQTAKGDFRQRYFARRKTTNIVVLTLSLAAMAFGMVWLLWILFSVLQLGLSGLSVATFTQMTPPPMTEGGLLNAIYGSLAMTAVGTLLGTPLGIMAGVYLSEYGGRGWLAQVTRFINDILLAAPSIIIGLFVYALIVANTKTFSGWAGSVALALLVVPVVVRTTEDMLRLVPGSLREAAYALGTPKWKVISAVILRSARAGVLTGIMLAVARIAGETAPLLFTALNNQFFNMGLSQPMANLPVTIYNYAMSPYSNWQSLAWAGVLIITFGVLVINVTARILIRQKH</sequence>
<feature type="transmembrane region" description="Helical" evidence="10">
    <location>
        <begin position="27"/>
        <end position="49"/>
    </location>
</feature>
<evidence type="ECO:0000259" key="11">
    <source>
        <dbReference type="PROSITE" id="PS50928"/>
    </source>
</evidence>
<dbReference type="EMBL" id="CYHF01000010">
    <property type="protein sequence ID" value="CUA99677.1"/>
    <property type="molecule type" value="Genomic_DNA"/>
</dbReference>
<evidence type="ECO:0000256" key="9">
    <source>
        <dbReference type="ARBA" id="ARBA00023136"/>
    </source>
</evidence>
<evidence type="ECO:0000256" key="7">
    <source>
        <dbReference type="ARBA" id="ARBA00022692"/>
    </source>
</evidence>
<dbReference type="GO" id="GO:0005315">
    <property type="term" value="F:phosphate transmembrane transporter activity"/>
    <property type="evidence" value="ECO:0007669"/>
    <property type="project" value="InterPro"/>
</dbReference>
<organism evidence="12 13">
    <name type="scientific">Thiomonas bhubaneswarensis</name>
    <dbReference type="NCBI Taxonomy" id="339866"/>
    <lineage>
        <taxon>Bacteria</taxon>
        <taxon>Pseudomonadati</taxon>
        <taxon>Pseudomonadota</taxon>
        <taxon>Betaproteobacteria</taxon>
        <taxon>Burkholderiales</taxon>
        <taxon>Thiomonas</taxon>
    </lineage>
</organism>
<dbReference type="STRING" id="339866.GCA_001418255_02605"/>
<dbReference type="RefSeq" id="WP_055451447.1">
    <property type="nucleotide sequence ID" value="NZ_CYHF01000010.1"/>
</dbReference>
<reference evidence="13" key="1">
    <citation type="submission" date="2015-08" db="EMBL/GenBank/DDBJ databases">
        <authorList>
            <person name="Varghese N."/>
        </authorList>
    </citation>
    <scope>NUCLEOTIDE SEQUENCE [LARGE SCALE GENOMIC DNA]</scope>
    <source>
        <strain evidence="13">DSM 18181</strain>
    </source>
</reference>
<dbReference type="PANTHER" id="PTHR42922:SF1">
    <property type="entry name" value="PHOSPHATE TRANSPORT SYSTEM PERMEASE PROTEIN PSTA"/>
    <property type="match status" value="1"/>
</dbReference>
<evidence type="ECO:0000256" key="1">
    <source>
        <dbReference type="ARBA" id="ARBA00004651"/>
    </source>
</evidence>
<evidence type="ECO:0000256" key="3">
    <source>
        <dbReference type="ARBA" id="ARBA00016864"/>
    </source>
</evidence>
<accession>A0A0K6I8Q1</accession>
<keyword evidence="4" id="KW-0813">Transport</keyword>
<feature type="transmembrane region" description="Helical" evidence="10">
    <location>
        <begin position="125"/>
        <end position="143"/>
    </location>
</feature>
<dbReference type="Proteomes" id="UP000183649">
    <property type="component" value="Unassembled WGS sequence"/>
</dbReference>
<dbReference type="PANTHER" id="PTHR42922">
    <property type="entry name" value="PHOSPHATE TRANSPORT SYSTEM PERMEASE PROTEIN PSTA"/>
    <property type="match status" value="1"/>
</dbReference>
<feature type="domain" description="ABC transmembrane type-1" evidence="11">
    <location>
        <begin position="81"/>
        <end position="284"/>
    </location>
</feature>
<keyword evidence="7 10" id="KW-0812">Transmembrane</keyword>
<keyword evidence="13" id="KW-1185">Reference proteome</keyword>
<dbReference type="Pfam" id="PF00528">
    <property type="entry name" value="BPD_transp_1"/>
    <property type="match status" value="1"/>
</dbReference>
<dbReference type="GO" id="GO:0035435">
    <property type="term" value="P:phosphate ion transmembrane transport"/>
    <property type="evidence" value="ECO:0007669"/>
    <property type="project" value="InterPro"/>
</dbReference>
<evidence type="ECO:0000256" key="8">
    <source>
        <dbReference type="ARBA" id="ARBA00022989"/>
    </source>
</evidence>
<dbReference type="InterPro" id="IPR000515">
    <property type="entry name" value="MetI-like"/>
</dbReference>
<dbReference type="Gene3D" id="1.10.3720.10">
    <property type="entry name" value="MetI-like"/>
    <property type="match status" value="1"/>
</dbReference>
<dbReference type="OrthoDB" id="9775069at2"/>
<keyword evidence="6" id="KW-0592">Phosphate transport</keyword>
<proteinExistence type="inferred from homology"/>
<dbReference type="CDD" id="cd06261">
    <property type="entry name" value="TM_PBP2"/>
    <property type="match status" value="1"/>
</dbReference>
<comment type="subcellular location">
    <subcellularLocation>
        <location evidence="10">Cell inner membrane</location>
        <topology evidence="10">Multi-pass membrane protein</topology>
    </subcellularLocation>
    <subcellularLocation>
        <location evidence="1">Cell membrane</location>
        <topology evidence="1">Multi-pass membrane protein</topology>
    </subcellularLocation>
</comment>
<dbReference type="InterPro" id="IPR005672">
    <property type="entry name" value="Phosphate_PstA"/>
</dbReference>